<dbReference type="AlphaFoldDB" id="A0A2J6S1N6"/>
<dbReference type="SMART" id="SM00213">
    <property type="entry name" value="UBQ"/>
    <property type="match status" value="2"/>
</dbReference>
<dbReference type="SUPFAM" id="SSF54236">
    <property type="entry name" value="Ubiquitin-like"/>
    <property type="match status" value="2"/>
</dbReference>
<dbReference type="STRING" id="1149755.A0A2J6S1N6"/>
<gene>
    <name evidence="2" type="ORF">L207DRAFT_579591</name>
</gene>
<feature type="domain" description="Ubiquitin-like" evidence="1">
    <location>
        <begin position="111"/>
        <end position="166"/>
    </location>
</feature>
<dbReference type="EMBL" id="KZ613941">
    <property type="protein sequence ID" value="PMD44658.1"/>
    <property type="molecule type" value="Genomic_DNA"/>
</dbReference>
<accession>A0A2J6S1N6</accession>
<dbReference type="PANTHER" id="PTHR10666">
    <property type="entry name" value="UBIQUITIN"/>
    <property type="match status" value="1"/>
</dbReference>
<evidence type="ECO:0000313" key="2">
    <source>
        <dbReference type="EMBL" id="PMD44658.1"/>
    </source>
</evidence>
<dbReference type="PROSITE" id="PS50053">
    <property type="entry name" value="UBIQUITIN_2"/>
    <property type="match status" value="2"/>
</dbReference>
<dbReference type="InterPro" id="IPR050158">
    <property type="entry name" value="Ubiquitin_ubiquitin-like"/>
</dbReference>
<organism evidence="2 3">
    <name type="scientific">Hyaloscypha variabilis (strain UAMH 11265 / GT02V1 / F)</name>
    <name type="common">Meliniomyces variabilis</name>
    <dbReference type="NCBI Taxonomy" id="1149755"/>
    <lineage>
        <taxon>Eukaryota</taxon>
        <taxon>Fungi</taxon>
        <taxon>Dikarya</taxon>
        <taxon>Ascomycota</taxon>
        <taxon>Pezizomycotina</taxon>
        <taxon>Leotiomycetes</taxon>
        <taxon>Helotiales</taxon>
        <taxon>Hyaloscyphaceae</taxon>
        <taxon>Hyaloscypha</taxon>
        <taxon>Hyaloscypha variabilis</taxon>
    </lineage>
</organism>
<protein>
    <recommendedName>
        <fullName evidence="1">Ubiquitin-like domain-containing protein</fullName>
    </recommendedName>
</protein>
<dbReference type="Pfam" id="PF00240">
    <property type="entry name" value="ubiquitin"/>
    <property type="match status" value="1"/>
</dbReference>
<keyword evidence="3" id="KW-1185">Reference proteome</keyword>
<dbReference type="OrthoDB" id="1894077at2759"/>
<evidence type="ECO:0000259" key="1">
    <source>
        <dbReference type="PROSITE" id="PS50053"/>
    </source>
</evidence>
<feature type="domain" description="Ubiquitin-like" evidence="1">
    <location>
        <begin position="243"/>
        <end position="314"/>
    </location>
</feature>
<evidence type="ECO:0000313" key="3">
    <source>
        <dbReference type="Proteomes" id="UP000235786"/>
    </source>
</evidence>
<dbReference type="CDD" id="cd17039">
    <property type="entry name" value="Ubl_ubiquitin_like"/>
    <property type="match status" value="2"/>
</dbReference>
<proteinExistence type="predicted"/>
<dbReference type="Gene3D" id="3.10.20.90">
    <property type="entry name" value="Phosphatidylinositol 3-kinase Catalytic Subunit, Chain A, domain 1"/>
    <property type="match status" value="2"/>
</dbReference>
<sequence>MTDALAALAYSFRKTLRFAATTKPTKTTIYHDGRWNVEIPGNGRAIACELRHPEESNTNPPDNSADQAQQSNRLLPFRSGKSSLEVQAKAPKDYKIRVSSCSSKKIIKLRDVRHTDTIATIKSKLRSMESLKPHMMVIIFSNKSLEDECTLGNYNIRNGDLLYVALIKFEIFYSYMTKEGTSEMTTFQVFSNTAIDELKSKAYSSLRAKDWKLGVLSPSDYNIQNEGTLYVQRSLRGGGPGGSPIYVELPSGKTTVLFLDAYQSVQDLKCEIMEREIITVAEQILKVDNSEMVDSAKLSDYHLPGRGVVQLVARAPVTGNPWKFWSPSALEREVTFHECHEPKNSDWLTRFAFGENMSTMIPANRLDPIALSTQGMFSTLF</sequence>
<dbReference type="InterPro" id="IPR000626">
    <property type="entry name" value="Ubiquitin-like_dom"/>
</dbReference>
<dbReference type="InterPro" id="IPR029071">
    <property type="entry name" value="Ubiquitin-like_domsf"/>
</dbReference>
<reference evidence="2 3" key="1">
    <citation type="submission" date="2016-04" db="EMBL/GenBank/DDBJ databases">
        <title>A degradative enzymes factory behind the ericoid mycorrhizal symbiosis.</title>
        <authorList>
            <consortium name="DOE Joint Genome Institute"/>
            <person name="Martino E."/>
            <person name="Morin E."/>
            <person name="Grelet G."/>
            <person name="Kuo A."/>
            <person name="Kohler A."/>
            <person name="Daghino S."/>
            <person name="Barry K."/>
            <person name="Choi C."/>
            <person name="Cichocki N."/>
            <person name="Clum A."/>
            <person name="Copeland A."/>
            <person name="Hainaut M."/>
            <person name="Haridas S."/>
            <person name="Labutti K."/>
            <person name="Lindquist E."/>
            <person name="Lipzen A."/>
            <person name="Khouja H.-R."/>
            <person name="Murat C."/>
            <person name="Ohm R."/>
            <person name="Olson A."/>
            <person name="Spatafora J."/>
            <person name="Veneault-Fourrey C."/>
            <person name="Henrissat B."/>
            <person name="Grigoriev I."/>
            <person name="Martin F."/>
            <person name="Perotto S."/>
        </authorList>
    </citation>
    <scope>NUCLEOTIDE SEQUENCE [LARGE SCALE GENOMIC DNA]</scope>
    <source>
        <strain evidence="2 3">F</strain>
    </source>
</reference>
<name>A0A2J6S1N6_HYAVF</name>
<dbReference type="Proteomes" id="UP000235786">
    <property type="component" value="Unassembled WGS sequence"/>
</dbReference>